<feature type="compositionally biased region" description="Low complexity" evidence="3">
    <location>
        <begin position="138"/>
        <end position="159"/>
    </location>
</feature>
<evidence type="ECO:0000313" key="6">
    <source>
        <dbReference type="Proteomes" id="UP000054279"/>
    </source>
</evidence>
<dbReference type="AlphaFoldDB" id="A0A0C9U278"/>
<gene>
    <name evidence="5" type="ORF">M422DRAFT_260747</name>
</gene>
<keyword evidence="1" id="KW-0507">mRNA processing</keyword>
<dbReference type="OrthoDB" id="2691415at2759"/>
<feature type="region of interest" description="Disordered" evidence="3">
    <location>
        <begin position="136"/>
        <end position="202"/>
    </location>
</feature>
<keyword evidence="2" id="KW-0862">Zinc</keyword>
<dbReference type="GO" id="GO:0008270">
    <property type="term" value="F:zinc ion binding"/>
    <property type="evidence" value="ECO:0007669"/>
    <property type="project" value="UniProtKB-KW"/>
</dbReference>
<dbReference type="EMBL" id="KN837174">
    <property type="protein sequence ID" value="KIJ36883.1"/>
    <property type="molecule type" value="Genomic_DNA"/>
</dbReference>
<dbReference type="HOGENOM" id="CLU_026031_0_0_1"/>
<evidence type="ECO:0000259" key="4">
    <source>
        <dbReference type="PROSITE" id="PS50158"/>
    </source>
</evidence>
<evidence type="ECO:0000313" key="5">
    <source>
        <dbReference type="EMBL" id="KIJ36883.1"/>
    </source>
</evidence>
<feature type="domain" description="CCHC-type" evidence="4">
    <location>
        <begin position="212"/>
        <end position="227"/>
    </location>
</feature>
<dbReference type="PROSITE" id="PS50158">
    <property type="entry name" value="ZF_CCHC"/>
    <property type="match status" value="1"/>
</dbReference>
<evidence type="ECO:0000256" key="1">
    <source>
        <dbReference type="ARBA" id="ARBA00022664"/>
    </source>
</evidence>
<keyword evidence="2" id="KW-0479">Metal-binding</keyword>
<proteinExistence type="predicted"/>
<protein>
    <recommendedName>
        <fullName evidence="4">CCHC-type domain-containing protein</fullName>
    </recommendedName>
</protein>
<reference evidence="5 6" key="1">
    <citation type="submission" date="2014-06" db="EMBL/GenBank/DDBJ databases">
        <title>Evolutionary Origins and Diversification of the Mycorrhizal Mutualists.</title>
        <authorList>
            <consortium name="DOE Joint Genome Institute"/>
            <consortium name="Mycorrhizal Genomics Consortium"/>
            <person name="Kohler A."/>
            <person name="Kuo A."/>
            <person name="Nagy L.G."/>
            <person name="Floudas D."/>
            <person name="Copeland A."/>
            <person name="Barry K.W."/>
            <person name="Cichocki N."/>
            <person name="Veneault-Fourrey C."/>
            <person name="LaButti K."/>
            <person name="Lindquist E.A."/>
            <person name="Lipzen A."/>
            <person name="Lundell T."/>
            <person name="Morin E."/>
            <person name="Murat C."/>
            <person name="Riley R."/>
            <person name="Ohm R."/>
            <person name="Sun H."/>
            <person name="Tunlid A."/>
            <person name="Henrissat B."/>
            <person name="Grigoriev I.V."/>
            <person name="Hibbett D.S."/>
            <person name="Martin F."/>
        </authorList>
    </citation>
    <scope>NUCLEOTIDE SEQUENCE [LARGE SCALE GENOMIC DNA]</scope>
    <source>
        <strain evidence="5 6">SS14</strain>
    </source>
</reference>
<organism evidence="5 6">
    <name type="scientific">Sphaerobolus stellatus (strain SS14)</name>
    <dbReference type="NCBI Taxonomy" id="990650"/>
    <lineage>
        <taxon>Eukaryota</taxon>
        <taxon>Fungi</taxon>
        <taxon>Dikarya</taxon>
        <taxon>Basidiomycota</taxon>
        <taxon>Agaricomycotina</taxon>
        <taxon>Agaricomycetes</taxon>
        <taxon>Phallomycetidae</taxon>
        <taxon>Geastrales</taxon>
        <taxon>Sphaerobolaceae</taxon>
        <taxon>Sphaerobolus</taxon>
    </lineage>
</organism>
<dbReference type="SUPFAM" id="SSF57756">
    <property type="entry name" value="Retrovirus zinc finger-like domains"/>
    <property type="match status" value="1"/>
</dbReference>
<evidence type="ECO:0000256" key="3">
    <source>
        <dbReference type="SAM" id="MobiDB-lite"/>
    </source>
</evidence>
<keyword evidence="2" id="KW-0863">Zinc-finger</keyword>
<keyword evidence="6" id="KW-1185">Reference proteome</keyword>
<accession>A0A0C9U278</accession>
<sequence>MSKIYFALSFLQGATLEYFELAVMADYPNKDDQPVYLFPEEDAETALEELKMEKHHQATRFFISFAKYKAKTAYNDRGYYCLVMNAMPDRIFEELHRVFPMPKSYETLRSMILQIDQCYWNHKKIMDLCWKGAPKPPAASNTAPSGNNNNNNNNQSGNNKSKDNKSNSNKGKTNTSMSAGASSSKTYDNSHLGTDGQLTEAEKKHQKDNGLCLVCGIKGHVAQDCRKARWNQNMSSSSTSRPVPVVWASITEEKPKTDDKAKAKESSGSKKLVTSLLDSAWSDCLILKSAQQLPLDLTLPLFHLLHL</sequence>
<dbReference type="GO" id="GO:0006397">
    <property type="term" value="P:mRNA processing"/>
    <property type="evidence" value="ECO:0007669"/>
    <property type="project" value="UniProtKB-KW"/>
</dbReference>
<feature type="compositionally biased region" description="Polar residues" evidence="3">
    <location>
        <begin position="177"/>
        <end position="192"/>
    </location>
</feature>
<name>A0A0C9U278_SPHS4</name>
<feature type="compositionally biased region" description="Low complexity" evidence="3">
    <location>
        <begin position="166"/>
        <end position="176"/>
    </location>
</feature>
<dbReference type="InterPro" id="IPR036875">
    <property type="entry name" value="Znf_CCHC_sf"/>
</dbReference>
<dbReference type="GO" id="GO:0003676">
    <property type="term" value="F:nucleic acid binding"/>
    <property type="evidence" value="ECO:0007669"/>
    <property type="project" value="InterPro"/>
</dbReference>
<evidence type="ECO:0000256" key="2">
    <source>
        <dbReference type="PROSITE-ProRule" id="PRU00047"/>
    </source>
</evidence>
<dbReference type="Proteomes" id="UP000054279">
    <property type="component" value="Unassembled WGS sequence"/>
</dbReference>
<dbReference type="InterPro" id="IPR001878">
    <property type="entry name" value="Znf_CCHC"/>
</dbReference>